<proteinExistence type="predicted"/>
<dbReference type="AlphaFoldDB" id="A0A930Y9G0"/>
<name>A0A930Y9G0_9ACTN</name>
<dbReference type="Pfam" id="PF14017">
    <property type="entry name" value="DUF4233"/>
    <property type="match status" value="1"/>
</dbReference>
<comment type="caution">
    <text evidence="2">The sequence shown here is derived from an EMBL/GenBank/DDBJ whole genome shotgun (WGS) entry which is preliminary data.</text>
</comment>
<reference evidence="2" key="1">
    <citation type="submission" date="2020-11" db="EMBL/GenBank/DDBJ databases">
        <title>Nocardioides sp. CBS4Y-1, whole genome shotgun sequence.</title>
        <authorList>
            <person name="Tuo L."/>
        </authorList>
    </citation>
    <scope>NUCLEOTIDE SEQUENCE</scope>
    <source>
        <strain evidence="2">CBS4Y-1</strain>
    </source>
</reference>
<feature type="transmembrane region" description="Helical" evidence="1">
    <location>
        <begin position="56"/>
        <end position="86"/>
    </location>
</feature>
<dbReference type="EMBL" id="JADIVZ010000001">
    <property type="protein sequence ID" value="MBF4160313.1"/>
    <property type="molecule type" value="Genomic_DNA"/>
</dbReference>
<accession>A0A930Y9G0</accession>
<keyword evidence="3" id="KW-1185">Reference proteome</keyword>
<protein>
    <submittedName>
        <fullName evidence="2">DUF4233 domain-containing protein</fullName>
    </submittedName>
</protein>
<evidence type="ECO:0000313" key="2">
    <source>
        <dbReference type="EMBL" id="MBF4160313.1"/>
    </source>
</evidence>
<evidence type="ECO:0000313" key="3">
    <source>
        <dbReference type="Proteomes" id="UP000656804"/>
    </source>
</evidence>
<evidence type="ECO:0000256" key="1">
    <source>
        <dbReference type="SAM" id="Phobius"/>
    </source>
</evidence>
<keyword evidence="1" id="KW-0812">Transmembrane</keyword>
<gene>
    <name evidence="2" type="ORF">ISG29_01335</name>
</gene>
<keyword evidence="1" id="KW-0472">Membrane</keyword>
<sequence>MCAAMLTLEAITLGLSTPVMIALTDVGTGAALGIGLGLAAVCLVLAGLLRAEWAYLAGWIVQAAAIALGFVVPAMFFLGIVFGLLWGTADLLGRRIDRERAEAYAAHAAGSE</sequence>
<dbReference type="InterPro" id="IPR025327">
    <property type="entry name" value="DUF4233"/>
</dbReference>
<organism evidence="2 3">
    <name type="scientific">Nocardioides acrostichi</name>
    <dbReference type="NCBI Taxonomy" id="2784339"/>
    <lineage>
        <taxon>Bacteria</taxon>
        <taxon>Bacillati</taxon>
        <taxon>Actinomycetota</taxon>
        <taxon>Actinomycetes</taxon>
        <taxon>Propionibacteriales</taxon>
        <taxon>Nocardioidaceae</taxon>
        <taxon>Nocardioides</taxon>
    </lineage>
</organism>
<dbReference type="Proteomes" id="UP000656804">
    <property type="component" value="Unassembled WGS sequence"/>
</dbReference>
<keyword evidence="1" id="KW-1133">Transmembrane helix</keyword>
<feature type="transmembrane region" description="Helical" evidence="1">
    <location>
        <begin position="31"/>
        <end position="49"/>
    </location>
</feature>